<dbReference type="InterPro" id="IPR050627">
    <property type="entry name" value="Nitroreductase/BluB"/>
</dbReference>
<reference evidence="2 3" key="1">
    <citation type="submission" date="2016-07" db="EMBL/GenBank/DDBJ databases">
        <title>Draft genome sequence of Prauserella sp. YIM 121212, isolated from alkaline soil.</title>
        <authorList>
            <person name="Ruckert C."/>
            <person name="Albersmeier A."/>
            <person name="Jiang C.-L."/>
            <person name="Jiang Y."/>
            <person name="Kalinowski J."/>
            <person name="Schneider O."/>
            <person name="Winkler A."/>
            <person name="Zotchev S.B."/>
        </authorList>
    </citation>
    <scope>NUCLEOTIDE SEQUENCE [LARGE SCALE GENOMIC DNA]</scope>
    <source>
        <strain evidence="2 3">YIM 121212</strain>
    </source>
</reference>
<dbReference type="InterPro" id="IPR029479">
    <property type="entry name" value="Nitroreductase"/>
</dbReference>
<dbReference type="PANTHER" id="PTHR23026">
    <property type="entry name" value="NADPH NITROREDUCTASE"/>
    <property type="match status" value="1"/>
</dbReference>
<dbReference type="GO" id="GO:0016491">
    <property type="term" value="F:oxidoreductase activity"/>
    <property type="evidence" value="ECO:0007669"/>
    <property type="project" value="InterPro"/>
</dbReference>
<evidence type="ECO:0000313" key="3">
    <source>
        <dbReference type="Proteomes" id="UP000247892"/>
    </source>
</evidence>
<proteinExistence type="predicted"/>
<name>A0A318LT39_9PSEU</name>
<dbReference type="SUPFAM" id="SSF55469">
    <property type="entry name" value="FMN-dependent nitroreductase-like"/>
    <property type="match status" value="2"/>
</dbReference>
<dbReference type="AlphaFoldDB" id="A0A318LT39"/>
<gene>
    <name evidence="2" type="ORF">BA062_08710</name>
</gene>
<protein>
    <submittedName>
        <fullName evidence="2">Nitroreductase</fullName>
    </submittedName>
</protein>
<dbReference type="Proteomes" id="UP000247892">
    <property type="component" value="Unassembled WGS sequence"/>
</dbReference>
<feature type="domain" description="Nitroreductase" evidence="1">
    <location>
        <begin position="226"/>
        <end position="305"/>
    </location>
</feature>
<dbReference type="RefSeq" id="WP_110335584.1">
    <property type="nucleotide sequence ID" value="NZ_MASU01000005.1"/>
</dbReference>
<comment type="caution">
    <text evidence="2">The sequence shown here is derived from an EMBL/GenBank/DDBJ whole genome shotgun (WGS) entry which is preliminary data.</text>
</comment>
<keyword evidence="3" id="KW-1185">Reference proteome</keyword>
<sequence length="327" mass="34957">MESVAAEWSAGEIDVLARAVVNAPSVHNMQPWSLELPDGEALLSERTDLVLPYHDPAGRDLAVSCGAAAANLELGMRVLGRETLLTLLPDPLRPELVARVTASDVRLPSALDLHRYSAIARRHSYRHAFTGQCVSDYDLTDLVTASHAAGVTARPLRGAAELTALADVLEYAGAALRQDDGYQRELTLWTARGGARPGDGLTLAAAASTLPWAGLVRRGTALPDRETLAARLGRETVLVFLTADDTRLDHVRTGVAMEQTWLAAVDMGLAAAVQTQPLHVAEARSALIDDLGLPGYPQLFMRVGHPAVAVPCSPRRAIGDLLERDPL</sequence>
<dbReference type="InterPro" id="IPR000415">
    <property type="entry name" value="Nitroreductase-like"/>
</dbReference>
<dbReference type="NCBIfam" id="NF047509">
    <property type="entry name" value="Rv3131_FMN_oxido"/>
    <property type="match status" value="1"/>
</dbReference>
<dbReference type="Pfam" id="PF00881">
    <property type="entry name" value="Nitroreductase"/>
    <property type="match status" value="1"/>
</dbReference>
<dbReference type="Gene3D" id="3.40.109.10">
    <property type="entry name" value="NADH Oxidase"/>
    <property type="match status" value="1"/>
</dbReference>
<dbReference type="OrthoDB" id="8156917at2"/>
<evidence type="ECO:0000259" key="1">
    <source>
        <dbReference type="Pfam" id="PF00881"/>
    </source>
</evidence>
<accession>A0A318LT39</accession>
<dbReference type="PANTHER" id="PTHR23026:SF123">
    <property type="entry name" value="NAD(P)H NITROREDUCTASE RV3131-RELATED"/>
    <property type="match status" value="1"/>
</dbReference>
<organism evidence="2 3">
    <name type="scientific">Prauserella flavalba</name>
    <dbReference type="NCBI Taxonomy" id="1477506"/>
    <lineage>
        <taxon>Bacteria</taxon>
        <taxon>Bacillati</taxon>
        <taxon>Actinomycetota</taxon>
        <taxon>Actinomycetes</taxon>
        <taxon>Pseudonocardiales</taxon>
        <taxon>Pseudonocardiaceae</taxon>
        <taxon>Prauserella</taxon>
    </lineage>
</organism>
<dbReference type="EMBL" id="MASU01000005">
    <property type="protein sequence ID" value="PXY35577.1"/>
    <property type="molecule type" value="Genomic_DNA"/>
</dbReference>
<evidence type="ECO:0000313" key="2">
    <source>
        <dbReference type="EMBL" id="PXY35577.1"/>
    </source>
</evidence>